<dbReference type="Pfam" id="PF11150">
    <property type="entry name" value="DUF2927"/>
    <property type="match status" value="1"/>
</dbReference>
<dbReference type="RefSeq" id="WP_229804496.1">
    <property type="nucleotide sequence ID" value="NZ_BMYJ01000002.1"/>
</dbReference>
<dbReference type="AlphaFoldDB" id="A0A918TIB0"/>
<evidence type="ECO:0000313" key="3">
    <source>
        <dbReference type="Proteomes" id="UP000638981"/>
    </source>
</evidence>
<keyword evidence="3" id="KW-1185">Reference proteome</keyword>
<name>A0A918TIB0_9RHOB</name>
<comment type="caution">
    <text evidence="2">The sequence shown here is derived from an EMBL/GenBank/DDBJ whole genome shotgun (WGS) entry which is preliminary data.</text>
</comment>
<feature type="signal peptide" evidence="1">
    <location>
        <begin position="1"/>
        <end position="25"/>
    </location>
</feature>
<evidence type="ECO:0000313" key="2">
    <source>
        <dbReference type="EMBL" id="GHC49052.1"/>
    </source>
</evidence>
<reference evidence="2" key="1">
    <citation type="journal article" date="2014" name="Int. J. Syst. Evol. Microbiol.">
        <title>Complete genome sequence of Corynebacterium casei LMG S-19264T (=DSM 44701T), isolated from a smear-ripened cheese.</title>
        <authorList>
            <consortium name="US DOE Joint Genome Institute (JGI-PGF)"/>
            <person name="Walter F."/>
            <person name="Albersmeier A."/>
            <person name="Kalinowski J."/>
            <person name="Ruckert C."/>
        </authorList>
    </citation>
    <scope>NUCLEOTIDE SEQUENCE</scope>
    <source>
        <strain evidence="2">KCTC 23310</strain>
    </source>
</reference>
<dbReference type="InterPro" id="IPR021323">
    <property type="entry name" value="DUF2927"/>
</dbReference>
<evidence type="ECO:0000256" key="1">
    <source>
        <dbReference type="SAM" id="SignalP"/>
    </source>
</evidence>
<gene>
    <name evidence="2" type="ORF">GCM10007315_08930</name>
</gene>
<proteinExistence type="predicted"/>
<evidence type="ECO:0008006" key="4">
    <source>
        <dbReference type="Google" id="ProtNLM"/>
    </source>
</evidence>
<reference evidence="2" key="2">
    <citation type="submission" date="2020-09" db="EMBL/GenBank/DDBJ databases">
        <authorList>
            <person name="Sun Q."/>
            <person name="Kim S."/>
        </authorList>
    </citation>
    <scope>NUCLEOTIDE SEQUENCE</scope>
    <source>
        <strain evidence="2">KCTC 23310</strain>
    </source>
</reference>
<feature type="chain" id="PRO_5037846730" description="DUF2927 domain-containing protein" evidence="1">
    <location>
        <begin position="26"/>
        <end position="315"/>
    </location>
</feature>
<keyword evidence="1" id="KW-0732">Signal</keyword>
<dbReference type="Proteomes" id="UP000638981">
    <property type="component" value="Unassembled WGS sequence"/>
</dbReference>
<dbReference type="PROSITE" id="PS51257">
    <property type="entry name" value="PROKAR_LIPOPROTEIN"/>
    <property type="match status" value="1"/>
</dbReference>
<dbReference type="EMBL" id="BMYJ01000002">
    <property type="protein sequence ID" value="GHC49052.1"/>
    <property type="molecule type" value="Genomic_DNA"/>
</dbReference>
<sequence length="315" mass="34725">MKDLWKLRLRPHGSALAGLALLALAACEKPAVETPPPVAQAPVPVQGSAESQAVRAYLTKVQSGLLAQGMLRTDDGSKDTFFDARILGENFVKIALFDEYTRTDTGFVSKESPTRLRRWEVPIRVGLNFGKSIPPARQATDRARIASYLARLQRVTGHPIGLTDQGANFQIFIVDEDERKALGPVVRQNLPGISDAELTGLTNLPRQNYCVVYGFSDNQRNATTRAVAVLRAENPDLLQMLCIHEEIAQGLGLANDSPRARPSIFNDDQEFALLTRQDELLLKMLYDPRLRPGMSIEQARPIVETLAKELLGGES</sequence>
<organism evidence="2 3">
    <name type="scientific">Neogemmobacter tilapiae</name>
    <dbReference type="NCBI Taxonomy" id="875041"/>
    <lineage>
        <taxon>Bacteria</taxon>
        <taxon>Pseudomonadati</taxon>
        <taxon>Pseudomonadota</taxon>
        <taxon>Alphaproteobacteria</taxon>
        <taxon>Rhodobacterales</taxon>
        <taxon>Paracoccaceae</taxon>
        <taxon>Neogemmobacter</taxon>
    </lineage>
</organism>
<accession>A0A918TIB0</accession>
<protein>
    <recommendedName>
        <fullName evidence="4">DUF2927 domain-containing protein</fullName>
    </recommendedName>
</protein>